<keyword evidence="4" id="KW-1185">Reference proteome</keyword>
<dbReference type="AlphaFoldDB" id="A0AAV8DX31"/>
<comment type="similarity">
    <text evidence="1">Belongs to the senescence regulator S40 family.</text>
</comment>
<feature type="compositionally biased region" description="Polar residues" evidence="2">
    <location>
        <begin position="19"/>
        <end position="28"/>
    </location>
</feature>
<dbReference type="PANTHER" id="PTHR33083">
    <property type="entry name" value="EXPRESSED PROTEIN"/>
    <property type="match status" value="1"/>
</dbReference>
<dbReference type="InterPro" id="IPR007608">
    <property type="entry name" value="Senescence_reg_S40"/>
</dbReference>
<dbReference type="Proteomes" id="UP001140206">
    <property type="component" value="Chromosome 3"/>
</dbReference>
<reference evidence="3" key="1">
    <citation type="submission" date="2022-08" db="EMBL/GenBank/DDBJ databases">
        <authorList>
            <person name="Marques A."/>
        </authorList>
    </citation>
    <scope>NUCLEOTIDE SEQUENCE</scope>
    <source>
        <strain evidence="3">RhyPub2mFocal</strain>
        <tissue evidence="3">Leaves</tissue>
    </source>
</reference>
<dbReference type="Pfam" id="PF04520">
    <property type="entry name" value="Senescence_reg"/>
    <property type="match status" value="1"/>
</dbReference>
<accession>A0AAV8DX31</accession>
<evidence type="ECO:0000256" key="1">
    <source>
        <dbReference type="ARBA" id="ARBA00034773"/>
    </source>
</evidence>
<evidence type="ECO:0000256" key="2">
    <source>
        <dbReference type="SAM" id="MobiDB-lite"/>
    </source>
</evidence>
<evidence type="ECO:0000313" key="3">
    <source>
        <dbReference type="EMBL" id="KAJ4771451.1"/>
    </source>
</evidence>
<evidence type="ECO:0000313" key="4">
    <source>
        <dbReference type="Proteomes" id="UP001140206"/>
    </source>
</evidence>
<dbReference type="PANTHER" id="PTHR33083:SF87">
    <property type="entry name" value="OS01G0727500 PROTEIN"/>
    <property type="match status" value="1"/>
</dbReference>
<organism evidence="3 4">
    <name type="scientific">Rhynchospora pubera</name>
    <dbReference type="NCBI Taxonomy" id="906938"/>
    <lineage>
        <taxon>Eukaryota</taxon>
        <taxon>Viridiplantae</taxon>
        <taxon>Streptophyta</taxon>
        <taxon>Embryophyta</taxon>
        <taxon>Tracheophyta</taxon>
        <taxon>Spermatophyta</taxon>
        <taxon>Magnoliopsida</taxon>
        <taxon>Liliopsida</taxon>
        <taxon>Poales</taxon>
        <taxon>Cyperaceae</taxon>
        <taxon>Cyperoideae</taxon>
        <taxon>Rhynchosporeae</taxon>
        <taxon>Rhynchospora</taxon>
    </lineage>
</organism>
<proteinExistence type="inferred from homology"/>
<gene>
    <name evidence="3" type="ORF">LUZ62_055708</name>
</gene>
<protein>
    <submittedName>
        <fullName evidence="3">Uncharacterized protein</fullName>
    </submittedName>
</protein>
<dbReference type="GO" id="GO:0010150">
    <property type="term" value="P:leaf senescence"/>
    <property type="evidence" value="ECO:0007669"/>
    <property type="project" value="UniProtKB-ARBA"/>
</dbReference>
<feature type="region of interest" description="Disordered" evidence="2">
    <location>
        <begin position="19"/>
        <end position="68"/>
    </location>
</feature>
<sequence length="124" mass="13847">MEEFLEAEVLWPETVSSGSMFSDETMMNINDRRSRDSQNGTGSSPSSPVNIPGSSGPHLSFESGKGRYEEECDKLVPPHVMVSRRSNVDKVAFSLRSGQGRTLRGRELWHIRNAVWKMTGFLDG</sequence>
<comment type="caution">
    <text evidence="3">The sequence shown here is derived from an EMBL/GenBank/DDBJ whole genome shotgun (WGS) entry which is preliminary data.</text>
</comment>
<name>A0AAV8DX31_9POAL</name>
<feature type="compositionally biased region" description="Polar residues" evidence="2">
    <location>
        <begin position="37"/>
        <end position="53"/>
    </location>
</feature>
<dbReference type="EMBL" id="JAMFTS010000003">
    <property type="protein sequence ID" value="KAJ4771451.1"/>
    <property type="molecule type" value="Genomic_DNA"/>
</dbReference>